<gene>
    <name evidence="2" type="ORF">E6H05_14355</name>
</gene>
<dbReference type="EMBL" id="VBAP01000172">
    <property type="protein sequence ID" value="TMI69887.1"/>
    <property type="molecule type" value="Genomic_DNA"/>
</dbReference>
<name>A0A537IFJ1_9BACT</name>
<accession>A0A537IFJ1</accession>
<comment type="caution">
    <text evidence="2">The sequence shown here is derived from an EMBL/GenBank/DDBJ whole genome shotgun (WGS) entry which is preliminary data.</text>
</comment>
<protein>
    <submittedName>
        <fullName evidence="2">Type II toxin-antitoxin system VapC family toxin</fullName>
    </submittedName>
</protein>
<proteinExistence type="predicted"/>
<dbReference type="Pfam" id="PF01850">
    <property type="entry name" value="PIN"/>
    <property type="match status" value="1"/>
</dbReference>
<dbReference type="Proteomes" id="UP000318834">
    <property type="component" value="Unassembled WGS sequence"/>
</dbReference>
<dbReference type="SUPFAM" id="SSF88723">
    <property type="entry name" value="PIN domain-like"/>
    <property type="match status" value="1"/>
</dbReference>
<dbReference type="InterPro" id="IPR002716">
    <property type="entry name" value="PIN_dom"/>
</dbReference>
<reference evidence="2 3" key="1">
    <citation type="journal article" date="2019" name="Nat. Microbiol.">
        <title>Mediterranean grassland soil C-N compound turnover is dependent on rainfall and depth, and is mediated by genomically divergent microorganisms.</title>
        <authorList>
            <person name="Diamond S."/>
            <person name="Andeer P.F."/>
            <person name="Li Z."/>
            <person name="Crits-Christoph A."/>
            <person name="Burstein D."/>
            <person name="Anantharaman K."/>
            <person name="Lane K.R."/>
            <person name="Thomas B.C."/>
            <person name="Pan C."/>
            <person name="Northen T.R."/>
            <person name="Banfield J.F."/>
        </authorList>
    </citation>
    <scope>NUCLEOTIDE SEQUENCE [LARGE SCALE GENOMIC DNA]</scope>
    <source>
        <strain evidence="2">NP_8</strain>
    </source>
</reference>
<organism evidence="2 3">
    <name type="scientific">Candidatus Segetimicrobium genomatis</name>
    <dbReference type="NCBI Taxonomy" id="2569760"/>
    <lineage>
        <taxon>Bacteria</taxon>
        <taxon>Bacillati</taxon>
        <taxon>Candidatus Sysuimicrobiota</taxon>
        <taxon>Candidatus Sysuimicrobiia</taxon>
        <taxon>Candidatus Sysuimicrobiales</taxon>
        <taxon>Candidatus Segetimicrobiaceae</taxon>
        <taxon>Candidatus Segetimicrobium</taxon>
    </lineage>
</organism>
<dbReference type="Gene3D" id="3.40.50.1010">
    <property type="entry name" value="5'-nuclease"/>
    <property type="match status" value="1"/>
</dbReference>
<dbReference type="AlphaFoldDB" id="A0A537IFJ1"/>
<feature type="domain" description="PIN" evidence="1">
    <location>
        <begin position="20"/>
        <end position="148"/>
    </location>
</feature>
<evidence type="ECO:0000313" key="3">
    <source>
        <dbReference type="Proteomes" id="UP000318834"/>
    </source>
</evidence>
<sequence length="156" mass="17001">MGEADTPLAPAADANVYTADTHALLWHLQERFAPRSRRRGRGLSQRARRIFAAADAGRETVLIPTIVLVELVYLSERGIIPGLLVDGLLSDLGRGAENYRVAPLDLEVVNRLRDVPATSVPEMPDRIIAATAKATRSRLLSRDEALGKAVGVQVVW</sequence>
<dbReference type="InterPro" id="IPR029060">
    <property type="entry name" value="PIN-like_dom_sf"/>
</dbReference>
<evidence type="ECO:0000259" key="1">
    <source>
        <dbReference type="Pfam" id="PF01850"/>
    </source>
</evidence>
<evidence type="ECO:0000313" key="2">
    <source>
        <dbReference type="EMBL" id="TMI69887.1"/>
    </source>
</evidence>